<evidence type="ECO:0000256" key="7">
    <source>
        <dbReference type="ARBA" id="ARBA00023180"/>
    </source>
</evidence>
<dbReference type="GO" id="GO:0005576">
    <property type="term" value="C:extracellular region"/>
    <property type="evidence" value="ECO:0007669"/>
    <property type="project" value="UniProtKB-SubCell"/>
</dbReference>
<dbReference type="GO" id="GO:0030246">
    <property type="term" value="F:carbohydrate binding"/>
    <property type="evidence" value="ECO:0007669"/>
    <property type="project" value="InterPro"/>
</dbReference>
<keyword evidence="5" id="KW-0964">Secreted</keyword>
<feature type="domain" description="Rhamnogalacturonan lyase" evidence="13">
    <location>
        <begin position="355"/>
        <end position="432"/>
    </location>
</feature>
<evidence type="ECO:0000313" key="15">
    <source>
        <dbReference type="Proteomes" id="UP000223968"/>
    </source>
</evidence>
<keyword evidence="8" id="KW-0456">Lyase</keyword>
<keyword evidence="9" id="KW-0119">Carbohydrate metabolism</keyword>
<evidence type="ECO:0000256" key="6">
    <source>
        <dbReference type="ARBA" id="ARBA00022729"/>
    </source>
</evidence>
<dbReference type="InterPro" id="IPR029411">
    <property type="entry name" value="RG-lyase_III"/>
</dbReference>
<keyword evidence="7" id="KW-0325">Glycoprotein</keyword>
<dbReference type="EC" id="4.2.2.23" evidence="4"/>
<dbReference type="CDD" id="cd10320">
    <property type="entry name" value="RGL4_N"/>
    <property type="match status" value="1"/>
</dbReference>
<dbReference type="PANTHER" id="PTHR32018:SF9">
    <property type="entry name" value="RHAMNOGALACTURONATE LYASE B"/>
    <property type="match status" value="1"/>
</dbReference>
<dbReference type="OrthoDB" id="2130367at2759"/>
<feature type="signal peptide" evidence="11">
    <location>
        <begin position="1"/>
        <end position="21"/>
    </location>
</feature>
<dbReference type="Proteomes" id="UP000223968">
    <property type="component" value="Unassembled WGS sequence"/>
</dbReference>
<keyword evidence="15" id="KW-1185">Reference proteome</keyword>
<evidence type="ECO:0000259" key="13">
    <source>
        <dbReference type="Pfam" id="PF14686"/>
    </source>
</evidence>
<sequence length="663" mass="73972">MKRSAPAIIAGIFLFSTVALADVEARDTGDTIILRNDLLSASVDKGRGAISDLFLGEQDLLGPVSGSTGLGPYLDCHCAPEGFYTPGGIDPYYEVFTGADSTGTEYGGFLMGEVHPETGQIMEQYIFLRDGEAGLHMFSRVAYYNEEKPYLRDLGELRTMFRPNTDLWTHLSTNEDLYAPIPNLDDATVVQDATWKLTNQEEPYVQEFSQFFTKYTFQSTWRDHKVHGQFADGSHSVDGSTYGAWLIMNTQDTYFGGPTHSDLVVDGIVYNYMISNHHGAGVPNMTHGFDRTFGPAFYFFNKGESSATISDLRAETAQFTSPEWNAEFYDAIADYVPNYVPSSGRGSFTAEIALPEGAKRPIAILTVGGANYQDNAVDTKAYQYWGDIDESGKVSIPRVKAGTYRLTIFADDIFGDYIQEGIEVVAGEETTVSVNWEPERAGTELWRIGTPDKSSGEYRHGNAPDENYPLQPSQFRIYWGAWDFPTDFPEGVRFKVGESDPGRDLNYIHWSFFGGKGNSERPEPYYENVNNWTILFDASQSDLQDKTQATFTVQLAGAKTANGNLDSWNAEEPWVNLPLTVNVNGNDLEPWIIPFNRSSSCGVRSAVSCHNLAHRYQFATDLLKMDEENELVLSLPPRASNTEPAQLPESCYIQYDAMRFEVE</sequence>
<gene>
    <name evidence="14" type="ORF">AJ79_09877</name>
</gene>
<proteinExistence type="inferred from homology"/>
<organism evidence="14 15">
    <name type="scientific">Helicocarpus griseus UAMH5409</name>
    <dbReference type="NCBI Taxonomy" id="1447875"/>
    <lineage>
        <taxon>Eukaryota</taxon>
        <taxon>Fungi</taxon>
        <taxon>Dikarya</taxon>
        <taxon>Ascomycota</taxon>
        <taxon>Pezizomycotina</taxon>
        <taxon>Eurotiomycetes</taxon>
        <taxon>Eurotiomycetidae</taxon>
        <taxon>Onygenales</taxon>
        <taxon>Ajellomycetaceae</taxon>
        <taxon>Helicocarpus</taxon>
    </lineage>
</organism>
<dbReference type="Pfam" id="PF14686">
    <property type="entry name" value="fn3_3"/>
    <property type="match status" value="1"/>
</dbReference>
<dbReference type="InterPro" id="IPR014718">
    <property type="entry name" value="GH-type_carb-bd"/>
</dbReference>
<evidence type="ECO:0000256" key="3">
    <source>
        <dbReference type="ARBA" id="ARBA00010418"/>
    </source>
</evidence>
<keyword evidence="10" id="KW-0624">Polysaccharide degradation</keyword>
<evidence type="ECO:0000256" key="8">
    <source>
        <dbReference type="ARBA" id="ARBA00023239"/>
    </source>
</evidence>
<dbReference type="GO" id="GO:0102210">
    <property type="term" value="F:rhamnogalacturonan endolyase activity"/>
    <property type="evidence" value="ECO:0007669"/>
    <property type="project" value="UniProtKB-EC"/>
</dbReference>
<feature type="chain" id="PRO_5013197006" description="rhamnogalacturonan endolyase" evidence="11">
    <location>
        <begin position="22"/>
        <end position="663"/>
    </location>
</feature>
<dbReference type="SUPFAM" id="SSF49452">
    <property type="entry name" value="Starch-binding domain-like"/>
    <property type="match status" value="1"/>
</dbReference>
<comment type="similarity">
    <text evidence="3">Belongs to the polysaccharide lyase 4 family.</text>
</comment>
<comment type="subcellular location">
    <subcellularLocation>
        <location evidence="2">Secreted</location>
    </subcellularLocation>
</comment>
<dbReference type="EMBL" id="PDNB01000313">
    <property type="protein sequence ID" value="PGG95777.1"/>
    <property type="molecule type" value="Genomic_DNA"/>
</dbReference>
<dbReference type="InterPro" id="IPR011013">
    <property type="entry name" value="Gal_mutarotase_sf_dom"/>
</dbReference>
<dbReference type="InterPro" id="IPR013784">
    <property type="entry name" value="Carb-bd-like_fold"/>
</dbReference>
<name>A0A2B7WGX3_9EURO</name>
<dbReference type="PANTHER" id="PTHR32018">
    <property type="entry name" value="RHAMNOGALACTURONATE LYASE FAMILY PROTEIN"/>
    <property type="match status" value="1"/>
</dbReference>
<evidence type="ECO:0000313" key="14">
    <source>
        <dbReference type="EMBL" id="PGG95777.1"/>
    </source>
</evidence>
<dbReference type="Pfam" id="PF14683">
    <property type="entry name" value="CBM-like"/>
    <property type="match status" value="1"/>
</dbReference>
<dbReference type="InterPro" id="IPR029413">
    <property type="entry name" value="RG-lyase_II"/>
</dbReference>
<evidence type="ECO:0000256" key="4">
    <source>
        <dbReference type="ARBA" id="ARBA00012437"/>
    </source>
</evidence>
<evidence type="ECO:0000256" key="1">
    <source>
        <dbReference type="ARBA" id="ARBA00001324"/>
    </source>
</evidence>
<dbReference type="AlphaFoldDB" id="A0A2B7WGX3"/>
<evidence type="ECO:0000256" key="5">
    <source>
        <dbReference type="ARBA" id="ARBA00022525"/>
    </source>
</evidence>
<dbReference type="InterPro" id="IPR008979">
    <property type="entry name" value="Galactose-bd-like_sf"/>
</dbReference>
<evidence type="ECO:0000256" key="2">
    <source>
        <dbReference type="ARBA" id="ARBA00004613"/>
    </source>
</evidence>
<dbReference type="Gene3D" id="2.70.98.10">
    <property type="match status" value="1"/>
</dbReference>
<keyword evidence="6 11" id="KW-0732">Signal</keyword>
<evidence type="ECO:0000256" key="10">
    <source>
        <dbReference type="ARBA" id="ARBA00023326"/>
    </source>
</evidence>
<dbReference type="SUPFAM" id="SSF74650">
    <property type="entry name" value="Galactose mutarotase-like"/>
    <property type="match status" value="1"/>
</dbReference>
<dbReference type="CDD" id="cd10316">
    <property type="entry name" value="RGL4_M"/>
    <property type="match status" value="1"/>
</dbReference>
<comment type="catalytic activity">
    <reaction evidence="1">
        <text>Endotype eliminative cleavage of L-alpha-rhamnopyranosyl-(1-&gt;4)-alpha-D-galactopyranosyluronic acid bonds of rhamnogalacturonan I domains in ramified hairy regions of pectin leaving L-rhamnopyranose at the reducing end and 4-deoxy-4,5-unsaturated D-galactopyranosyluronic acid at the non-reducing end.</text>
        <dbReference type="EC" id="4.2.2.23"/>
    </reaction>
</comment>
<dbReference type="Gene3D" id="2.60.40.1120">
    <property type="entry name" value="Carboxypeptidase-like, regulatory domain"/>
    <property type="match status" value="1"/>
</dbReference>
<reference evidence="14 15" key="1">
    <citation type="submission" date="2017-10" db="EMBL/GenBank/DDBJ databases">
        <title>Comparative genomics in systemic dimorphic fungi from Ajellomycetaceae.</title>
        <authorList>
            <person name="Munoz J.F."/>
            <person name="Mcewen J.G."/>
            <person name="Clay O.K."/>
            <person name="Cuomo C.A."/>
        </authorList>
    </citation>
    <scope>NUCLEOTIDE SEQUENCE [LARGE SCALE GENOMIC DNA]</scope>
    <source>
        <strain evidence="14 15">UAMH5409</strain>
    </source>
</reference>
<dbReference type="InterPro" id="IPR051850">
    <property type="entry name" value="Polysacch_Lyase_4"/>
</dbReference>
<protein>
    <recommendedName>
        <fullName evidence="4">rhamnogalacturonan endolyase</fullName>
        <ecNumber evidence="4">4.2.2.23</ecNumber>
    </recommendedName>
</protein>
<accession>A0A2B7WGX3</accession>
<evidence type="ECO:0000259" key="12">
    <source>
        <dbReference type="Pfam" id="PF14683"/>
    </source>
</evidence>
<comment type="caution">
    <text evidence="14">The sequence shown here is derived from an EMBL/GenBank/DDBJ whole genome shotgun (WGS) entry which is preliminary data.</text>
</comment>
<evidence type="ECO:0000256" key="11">
    <source>
        <dbReference type="SAM" id="SignalP"/>
    </source>
</evidence>
<feature type="domain" description="Rhamnogalacturonan lyase" evidence="12">
    <location>
        <begin position="444"/>
        <end position="639"/>
    </location>
</feature>
<dbReference type="STRING" id="1447875.A0A2B7WGX3"/>
<dbReference type="GO" id="GO:0000272">
    <property type="term" value="P:polysaccharide catabolic process"/>
    <property type="evidence" value="ECO:0007669"/>
    <property type="project" value="UniProtKB-KW"/>
</dbReference>
<evidence type="ECO:0000256" key="9">
    <source>
        <dbReference type="ARBA" id="ARBA00023277"/>
    </source>
</evidence>
<dbReference type="SUPFAM" id="SSF49785">
    <property type="entry name" value="Galactose-binding domain-like"/>
    <property type="match status" value="1"/>
</dbReference>